<dbReference type="EMBL" id="JACRUL010000094">
    <property type="protein sequence ID" value="MBC5846252.1"/>
    <property type="molecule type" value="Genomic_DNA"/>
</dbReference>
<name>A0A923SGY7_9FLAO</name>
<proteinExistence type="predicted"/>
<dbReference type="RefSeq" id="WP_187021743.1">
    <property type="nucleotide sequence ID" value="NZ_JACRUK010000093.1"/>
</dbReference>
<organism evidence="1 2">
    <name type="scientific">Flavobacterium muglaense</name>
    <dbReference type="NCBI Taxonomy" id="2764716"/>
    <lineage>
        <taxon>Bacteria</taxon>
        <taxon>Pseudomonadati</taxon>
        <taxon>Bacteroidota</taxon>
        <taxon>Flavobacteriia</taxon>
        <taxon>Flavobacteriales</taxon>
        <taxon>Flavobacteriaceae</taxon>
        <taxon>Flavobacterium</taxon>
    </lineage>
</organism>
<dbReference type="AlphaFoldDB" id="A0A923SGY7"/>
<evidence type="ECO:0000313" key="1">
    <source>
        <dbReference type="EMBL" id="MBC5846252.1"/>
    </source>
</evidence>
<dbReference type="Proteomes" id="UP000641454">
    <property type="component" value="Unassembled WGS sequence"/>
</dbReference>
<sequence length="105" mass="12435">MLDNMIDLWAKKSLDEKVYNYCQVNKNHILSIDFEDDIQINLINGVTYFAFYDVFTSMDSLGLVGDDLDIISFVDGFKKENPDFDMVKYRKEKSEIENRRRAFEE</sequence>
<protein>
    <submittedName>
        <fullName evidence="1">Uncharacterized protein</fullName>
    </submittedName>
</protein>
<evidence type="ECO:0000313" key="2">
    <source>
        <dbReference type="Proteomes" id="UP000641454"/>
    </source>
</evidence>
<gene>
    <name evidence="1" type="ORF">H8R25_17700</name>
</gene>
<keyword evidence="2" id="KW-1185">Reference proteome</keyword>
<reference evidence="1 2" key="1">
    <citation type="submission" date="2020-08" db="EMBL/GenBank/DDBJ databases">
        <title>Description of novel Flavobacterium F-392 isolate.</title>
        <authorList>
            <person name="Saticioglu I.B."/>
            <person name="Duman M."/>
            <person name="Altun S."/>
        </authorList>
    </citation>
    <scope>NUCLEOTIDE SEQUENCE [LARGE SCALE GENOMIC DNA]</scope>
    <source>
        <strain evidence="1 2">F-392</strain>
    </source>
</reference>
<comment type="caution">
    <text evidence="1">The sequence shown here is derived from an EMBL/GenBank/DDBJ whole genome shotgun (WGS) entry which is preliminary data.</text>
</comment>
<accession>A0A923SGY7</accession>